<keyword evidence="2" id="KW-1185">Reference proteome</keyword>
<dbReference type="EMBL" id="FQZE01000008">
    <property type="protein sequence ID" value="SHI95658.1"/>
    <property type="molecule type" value="Genomic_DNA"/>
</dbReference>
<accession>A0A1M6FD46</accession>
<gene>
    <name evidence="1" type="ORF">SAMN05444280_108126</name>
</gene>
<evidence type="ECO:0000313" key="1">
    <source>
        <dbReference type="EMBL" id="SHI95658.1"/>
    </source>
</evidence>
<dbReference type="STRING" id="1168035.SAMN05444280_108126"/>
<sequence length="76" mass="8936">MVLVRKRYFNNGIRTFQVKVRIVTNDGKRKDREIKTNAKNAKTAGFRAEQILRKQPEVKSARWLFVVDQTDGSIHY</sequence>
<organism evidence="1 2">
    <name type="scientific">Tangfeifania diversioriginum</name>
    <dbReference type="NCBI Taxonomy" id="1168035"/>
    <lineage>
        <taxon>Bacteria</taxon>
        <taxon>Pseudomonadati</taxon>
        <taxon>Bacteroidota</taxon>
        <taxon>Bacteroidia</taxon>
        <taxon>Marinilabiliales</taxon>
        <taxon>Prolixibacteraceae</taxon>
        <taxon>Tangfeifania</taxon>
    </lineage>
</organism>
<protein>
    <submittedName>
        <fullName evidence="1">Uncharacterized protein</fullName>
    </submittedName>
</protein>
<proteinExistence type="predicted"/>
<name>A0A1M6FD46_9BACT</name>
<dbReference type="AlphaFoldDB" id="A0A1M6FD46"/>
<dbReference type="RefSeq" id="WP_073167859.1">
    <property type="nucleotide sequence ID" value="NZ_FQZE01000008.1"/>
</dbReference>
<evidence type="ECO:0000313" key="2">
    <source>
        <dbReference type="Proteomes" id="UP000184050"/>
    </source>
</evidence>
<reference evidence="1 2" key="1">
    <citation type="submission" date="2016-11" db="EMBL/GenBank/DDBJ databases">
        <authorList>
            <person name="Jaros S."/>
            <person name="Januszkiewicz K."/>
            <person name="Wedrychowicz H."/>
        </authorList>
    </citation>
    <scope>NUCLEOTIDE SEQUENCE [LARGE SCALE GENOMIC DNA]</scope>
    <source>
        <strain evidence="1 2">DSM 27063</strain>
    </source>
</reference>
<dbReference type="Proteomes" id="UP000184050">
    <property type="component" value="Unassembled WGS sequence"/>
</dbReference>